<gene>
    <name evidence="4" type="ORF">ACFSJC_10130</name>
</gene>
<protein>
    <submittedName>
        <fullName evidence="4">NHLP bacteriocin system secretion protein</fullName>
    </submittedName>
</protein>
<dbReference type="InterPro" id="IPR050739">
    <property type="entry name" value="MFP"/>
</dbReference>
<feature type="domain" description="CusB-like barrel-sandwich hybrid" evidence="3">
    <location>
        <begin position="72"/>
        <end position="279"/>
    </location>
</feature>
<dbReference type="Gene3D" id="2.40.50.100">
    <property type="match status" value="2"/>
</dbReference>
<keyword evidence="1" id="KW-0175">Coiled coil</keyword>
<reference evidence="5" key="1">
    <citation type="journal article" date="2019" name="Int. J. Syst. Evol. Microbiol.">
        <title>The Global Catalogue of Microorganisms (GCM) 10K type strain sequencing project: providing services to taxonomists for standard genome sequencing and annotation.</title>
        <authorList>
            <consortium name="The Broad Institute Genomics Platform"/>
            <consortium name="The Broad Institute Genome Sequencing Center for Infectious Disease"/>
            <person name="Wu L."/>
            <person name="Ma J."/>
        </authorList>
    </citation>
    <scope>NUCLEOTIDE SEQUENCE [LARGE SCALE GENOMIC DNA]</scope>
    <source>
        <strain evidence="5">KACC 12597</strain>
    </source>
</reference>
<organism evidence="4 5">
    <name type="scientific">Thiorhodococcus fuscus</name>
    <dbReference type="NCBI Taxonomy" id="527200"/>
    <lineage>
        <taxon>Bacteria</taxon>
        <taxon>Pseudomonadati</taxon>
        <taxon>Pseudomonadota</taxon>
        <taxon>Gammaproteobacteria</taxon>
        <taxon>Chromatiales</taxon>
        <taxon>Chromatiaceae</taxon>
        <taxon>Thiorhodococcus</taxon>
    </lineage>
</organism>
<keyword evidence="2" id="KW-0812">Transmembrane</keyword>
<comment type="caution">
    <text evidence="4">The sequence shown here is derived from an EMBL/GenBank/DDBJ whole genome shotgun (WGS) entry which is preliminary data.</text>
</comment>
<dbReference type="NCBIfam" id="TIGR03794">
    <property type="entry name" value="NHLM_micro_HlyD"/>
    <property type="match status" value="1"/>
</dbReference>
<keyword evidence="2" id="KW-0472">Membrane</keyword>
<sequence>MSSNLFRPEAIKGLRSPEQLDSLLQLTRPAGWVALAVLIFIVIVTLVWGVLGRIPVQVTGLGVVLPAGTEVYQVQSQVSGLIKSTDVAPNQSVTEGQRLAVISLPADQTGLRDAQRDLKLLRAQYSTQKSFAQRDIERRRNTVAQQNATLQKKIEDSQSYLTYLRDLLADQAAEQKLGYLTRQQTEATRTGIYSAEQTIAEAHDAVAQNELSLIELENTREQELDNLQNQVEQAEDKVHELTATLSSEREIFSPVAGLISEIDVKPGALVEPGATIAIIEQRSQTLELIGFFEIGKGKRLEPNMAVRVSPASVERDLYGSIVGRVETVSDLPETEAALLDLLGNAALVTQMMGAGAPIRATIALEADPSTPSGLRWTSSHGPKLKITAGETASASVTIEEKRPLDLVIPIFDAWLR</sequence>
<accession>A0ABW4Y9D8</accession>
<dbReference type="PANTHER" id="PTHR30386:SF28">
    <property type="entry name" value="EXPORTED PROTEIN"/>
    <property type="match status" value="1"/>
</dbReference>
<dbReference type="Gene3D" id="1.10.287.470">
    <property type="entry name" value="Helix hairpin bin"/>
    <property type="match status" value="1"/>
</dbReference>
<dbReference type="Proteomes" id="UP001597337">
    <property type="component" value="Unassembled WGS sequence"/>
</dbReference>
<dbReference type="SUPFAM" id="SSF111369">
    <property type="entry name" value="HlyD-like secretion proteins"/>
    <property type="match status" value="2"/>
</dbReference>
<name>A0ABW4Y9D8_9GAMM</name>
<evidence type="ECO:0000256" key="2">
    <source>
        <dbReference type="SAM" id="Phobius"/>
    </source>
</evidence>
<evidence type="ECO:0000313" key="5">
    <source>
        <dbReference type="Proteomes" id="UP001597337"/>
    </source>
</evidence>
<dbReference type="RefSeq" id="WP_386026278.1">
    <property type="nucleotide sequence ID" value="NZ_JBHUHX010000021.1"/>
</dbReference>
<keyword evidence="2" id="KW-1133">Transmembrane helix</keyword>
<proteinExistence type="predicted"/>
<evidence type="ECO:0000313" key="4">
    <source>
        <dbReference type="EMBL" id="MFD2112195.1"/>
    </source>
</evidence>
<dbReference type="Pfam" id="PF25919">
    <property type="entry name" value="BSH_CusB"/>
    <property type="match status" value="1"/>
</dbReference>
<dbReference type="EMBL" id="JBHUHX010000021">
    <property type="protein sequence ID" value="MFD2112195.1"/>
    <property type="molecule type" value="Genomic_DNA"/>
</dbReference>
<dbReference type="PANTHER" id="PTHR30386">
    <property type="entry name" value="MEMBRANE FUSION SUBUNIT OF EMRAB-TOLC MULTIDRUG EFFLUX PUMP"/>
    <property type="match status" value="1"/>
</dbReference>
<evidence type="ECO:0000256" key="1">
    <source>
        <dbReference type="SAM" id="Coils"/>
    </source>
</evidence>
<dbReference type="InterPro" id="IPR022275">
    <property type="entry name" value="NHPM_bacteriocin_SS_HylD"/>
</dbReference>
<dbReference type="InterPro" id="IPR058790">
    <property type="entry name" value="BSH_CusB"/>
</dbReference>
<keyword evidence="5" id="KW-1185">Reference proteome</keyword>
<feature type="transmembrane region" description="Helical" evidence="2">
    <location>
        <begin position="30"/>
        <end position="51"/>
    </location>
</feature>
<evidence type="ECO:0000259" key="3">
    <source>
        <dbReference type="Pfam" id="PF25919"/>
    </source>
</evidence>
<feature type="coiled-coil region" evidence="1">
    <location>
        <begin position="213"/>
        <end position="251"/>
    </location>
</feature>